<protein>
    <recommendedName>
        <fullName evidence="5">Glycosyl transferase family 1</fullName>
    </recommendedName>
</protein>
<dbReference type="PANTHER" id="PTHR45947:SF3">
    <property type="entry name" value="SULFOQUINOVOSYL TRANSFERASE SQD2"/>
    <property type="match status" value="1"/>
</dbReference>
<name>A0A419SKP6_9BACL</name>
<evidence type="ECO:0000313" key="3">
    <source>
        <dbReference type="EMBL" id="RKD24583.1"/>
    </source>
</evidence>
<dbReference type="PANTHER" id="PTHR45947">
    <property type="entry name" value="SULFOQUINOVOSYL TRANSFERASE SQD2"/>
    <property type="match status" value="1"/>
</dbReference>
<evidence type="ECO:0000259" key="2">
    <source>
        <dbReference type="Pfam" id="PF13439"/>
    </source>
</evidence>
<feature type="domain" description="Glycosyltransferase subfamily 4-like N-terminal" evidence="2">
    <location>
        <begin position="27"/>
        <end position="164"/>
    </location>
</feature>
<sequence>MKIAMICSDRGPCPPVKGGAIQLYIAKVAPILAKKHKVTVFSISDTSLPNRENRGGVTYVRYPKSKFEQKVLKKIKKDHYDIAQVFNRPTLVTQVKKASPKTKVVLSLHNLFFGTKRLKDKDARACLKHVDYIVTVSRFVARHVTRYGFSSSKIRPVYSGVDLKDYPKRGSARWKKWRKSVRKRWRIPKKSKVVLFVGRLVPDKGSHVVLKSMKSVIKKHRNVRLLVVGSKWYAQHERTPYIRKLYREAAKLNPHVTFTSYIPVNKMPRYYAAADVFVCASQWKEPLARVHYEAMAASLPIVTTRRGGNAEVMIEGKNGYSLRAYRSSKAFSTALNKLLRNRQRAKKMGRYGRKLTERKYTFTRVARDLQGIYRKLDKNK</sequence>
<dbReference type="SUPFAM" id="SSF53756">
    <property type="entry name" value="UDP-Glycosyltransferase/glycogen phosphorylase"/>
    <property type="match status" value="1"/>
</dbReference>
<dbReference type="Proteomes" id="UP000284219">
    <property type="component" value="Unassembled WGS sequence"/>
</dbReference>
<reference evidence="3 4" key="1">
    <citation type="submission" date="2016-08" db="EMBL/GenBank/DDBJ databases">
        <title>Novel Firmicute Genomes.</title>
        <authorList>
            <person name="Poppleton D.I."/>
            <person name="Gribaldo S."/>
        </authorList>
    </citation>
    <scope>NUCLEOTIDE SEQUENCE [LARGE SCALE GENOMIC DNA]</scope>
    <source>
        <strain evidence="3 4">RAOx-1</strain>
    </source>
</reference>
<evidence type="ECO:0000313" key="4">
    <source>
        <dbReference type="Proteomes" id="UP000284219"/>
    </source>
</evidence>
<keyword evidence="4" id="KW-1185">Reference proteome</keyword>
<dbReference type="RefSeq" id="WP_120189877.1">
    <property type="nucleotide sequence ID" value="NZ_MCHY01000008.1"/>
</dbReference>
<dbReference type="Pfam" id="PF00534">
    <property type="entry name" value="Glycos_transf_1"/>
    <property type="match status" value="1"/>
</dbReference>
<dbReference type="InterPro" id="IPR001296">
    <property type="entry name" value="Glyco_trans_1"/>
</dbReference>
<dbReference type="InterPro" id="IPR050194">
    <property type="entry name" value="Glycosyltransferase_grp1"/>
</dbReference>
<dbReference type="GO" id="GO:0016757">
    <property type="term" value="F:glycosyltransferase activity"/>
    <property type="evidence" value="ECO:0007669"/>
    <property type="project" value="InterPro"/>
</dbReference>
<dbReference type="OrthoDB" id="139410at2"/>
<dbReference type="CDD" id="cd03801">
    <property type="entry name" value="GT4_PimA-like"/>
    <property type="match status" value="1"/>
</dbReference>
<dbReference type="AlphaFoldDB" id="A0A419SKP6"/>
<dbReference type="InterPro" id="IPR028098">
    <property type="entry name" value="Glyco_trans_4-like_N"/>
</dbReference>
<comment type="caution">
    <text evidence="3">The sequence shown here is derived from an EMBL/GenBank/DDBJ whole genome shotgun (WGS) entry which is preliminary data.</text>
</comment>
<organism evidence="3 4">
    <name type="scientific">Ammoniphilus oxalaticus</name>
    <dbReference type="NCBI Taxonomy" id="66863"/>
    <lineage>
        <taxon>Bacteria</taxon>
        <taxon>Bacillati</taxon>
        <taxon>Bacillota</taxon>
        <taxon>Bacilli</taxon>
        <taxon>Bacillales</taxon>
        <taxon>Paenibacillaceae</taxon>
        <taxon>Aneurinibacillus group</taxon>
        <taxon>Ammoniphilus</taxon>
    </lineage>
</organism>
<proteinExistence type="predicted"/>
<accession>A0A419SKP6</accession>
<dbReference type="Gene3D" id="3.40.50.2000">
    <property type="entry name" value="Glycogen Phosphorylase B"/>
    <property type="match status" value="2"/>
</dbReference>
<feature type="domain" description="Glycosyl transferase family 1" evidence="1">
    <location>
        <begin position="180"/>
        <end position="354"/>
    </location>
</feature>
<gene>
    <name evidence="3" type="ORF">BEP19_09405</name>
</gene>
<dbReference type="EMBL" id="MCHY01000008">
    <property type="protein sequence ID" value="RKD24583.1"/>
    <property type="molecule type" value="Genomic_DNA"/>
</dbReference>
<evidence type="ECO:0000259" key="1">
    <source>
        <dbReference type="Pfam" id="PF00534"/>
    </source>
</evidence>
<dbReference type="Pfam" id="PF13439">
    <property type="entry name" value="Glyco_transf_4"/>
    <property type="match status" value="1"/>
</dbReference>
<evidence type="ECO:0008006" key="5">
    <source>
        <dbReference type="Google" id="ProtNLM"/>
    </source>
</evidence>